<organism evidence="3 4">
    <name type="scientific">Ramlibacter terrae</name>
    <dbReference type="NCBI Taxonomy" id="2732511"/>
    <lineage>
        <taxon>Bacteria</taxon>
        <taxon>Pseudomonadati</taxon>
        <taxon>Pseudomonadota</taxon>
        <taxon>Betaproteobacteria</taxon>
        <taxon>Burkholderiales</taxon>
        <taxon>Comamonadaceae</taxon>
        <taxon>Ramlibacter</taxon>
    </lineage>
</organism>
<evidence type="ECO:0000313" key="3">
    <source>
        <dbReference type="EMBL" id="QJW83286.1"/>
    </source>
</evidence>
<name>A0ABX6P2C8_9BURK</name>
<accession>A0ABX6P2C8</accession>
<protein>
    <submittedName>
        <fullName evidence="3">Tripartite tricarboxylate transporter substrate binding protein</fullName>
    </submittedName>
</protein>
<dbReference type="Pfam" id="PF03401">
    <property type="entry name" value="TctC"/>
    <property type="match status" value="1"/>
</dbReference>
<keyword evidence="2" id="KW-0732">Signal</keyword>
<dbReference type="InterPro" id="IPR005064">
    <property type="entry name" value="BUG"/>
</dbReference>
<dbReference type="Gene3D" id="3.40.190.150">
    <property type="entry name" value="Bordetella uptake gene, domain 1"/>
    <property type="match status" value="1"/>
</dbReference>
<reference evidence="3 4" key="2">
    <citation type="submission" date="2020-05" db="EMBL/GenBank/DDBJ databases">
        <authorList>
            <person name="Khan S.A."/>
            <person name="Jeon C.O."/>
            <person name="Chun B.H."/>
        </authorList>
    </citation>
    <scope>NUCLEOTIDE SEQUENCE [LARGE SCALE GENOMIC DNA]</scope>
    <source>
        <strain evidence="3 4">H242</strain>
    </source>
</reference>
<dbReference type="EMBL" id="CP053418">
    <property type="protein sequence ID" value="QJW83286.1"/>
    <property type="molecule type" value="Genomic_DNA"/>
</dbReference>
<reference evidence="3 4" key="1">
    <citation type="submission" date="2020-05" db="EMBL/GenBank/DDBJ databases">
        <title>Ramlibacter rhizophilus sp. nov., isolated from rhizosphere soil of national flower Mugunghwa from South Korea.</title>
        <authorList>
            <person name="Zheng-Fei Y."/>
            <person name="Huan T."/>
        </authorList>
    </citation>
    <scope>NUCLEOTIDE SEQUENCE [LARGE SCALE GENOMIC DNA]</scope>
    <source>
        <strain evidence="3 4">H242</strain>
    </source>
</reference>
<dbReference type="InterPro" id="IPR006311">
    <property type="entry name" value="TAT_signal"/>
</dbReference>
<dbReference type="Proteomes" id="UP000500826">
    <property type="component" value="Chromosome"/>
</dbReference>
<dbReference type="PANTHER" id="PTHR42928">
    <property type="entry name" value="TRICARBOXYLATE-BINDING PROTEIN"/>
    <property type="match status" value="1"/>
</dbReference>
<sequence length="327" mass="34138">MPCTSASRRRLLQAGAALAAGLALPAFAQGGYPDRAIRVLVPYPPGGNTDVIARDVMRRLSARLGQPVVVDNKPGANSILGTDLVAKAAPDGYTLLVVIGAYANNQSLYKKLPYTSKDLAPVSLLTRTSLVLITSRPDIKTVEDLVREGNKPGAQLQFASSGIGSAAHILGERFVRAAGIKSSLHVPYKGSTDAINDLVSGRIAFMFDAVSAMGPNIRAGKLTALAVTGKDRSPLLPEVPSLREAGYPALVSHAFAALLAPAQTPAPIVERLSREVAAVLADPELKTRLAAISTDPVGSTPAELASFPADEVKVNGEVIRQLGVTLD</sequence>
<gene>
    <name evidence="3" type="ORF">HK414_00615</name>
</gene>
<dbReference type="Gene3D" id="3.40.190.10">
    <property type="entry name" value="Periplasmic binding protein-like II"/>
    <property type="match status" value="1"/>
</dbReference>
<dbReference type="PIRSF" id="PIRSF017082">
    <property type="entry name" value="YflP"/>
    <property type="match status" value="1"/>
</dbReference>
<evidence type="ECO:0000256" key="1">
    <source>
        <dbReference type="ARBA" id="ARBA00006987"/>
    </source>
</evidence>
<dbReference type="PROSITE" id="PS51318">
    <property type="entry name" value="TAT"/>
    <property type="match status" value="1"/>
</dbReference>
<evidence type="ECO:0000313" key="4">
    <source>
        <dbReference type="Proteomes" id="UP000500826"/>
    </source>
</evidence>
<dbReference type="CDD" id="cd13578">
    <property type="entry name" value="PBP2_Bug27"/>
    <property type="match status" value="1"/>
</dbReference>
<dbReference type="SUPFAM" id="SSF53850">
    <property type="entry name" value="Periplasmic binding protein-like II"/>
    <property type="match status" value="1"/>
</dbReference>
<proteinExistence type="inferred from homology"/>
<feature type="signal peptide" evidence="2">
    <location>
        <begin position="1"/>
        <end position="28"/>
    </location>
</feature>
<dbReference type="InterPro" id="IPR042100">
    <property type="entry name" value="Bug_dom1"/>
</dbReference>
<dbReference type="PANTHER" id="PTHR42928:SF5">
    <property type="entry name" value="BLR1237 PROTEIN"/>
    <property type="match status" value="1"/>
</dbReference>
<comment type="similarity">
    <text evidence="1">Belongs to the UPF0065 (bug) family.</text>
</comment>
<keyword evidence="4" id="KW-1185">Reference proteome</keyword>
<feature type="chain" id="PRO_5045894398" evidence="2">
    <location>
        <begin position="29"/>
        <end position="327"/>
    </location>
</feature>
<evidence type="ECO:0000256" key="2">
    <source>
        <dbReference type="SAM" id="SignalP"/>
    </source>
</evidence>